<name>A0A6C0CCS3_9ZZZZ</name>
<feature type="coiled-coil region" evidence="1">
    <location>
        <begin position="37"/>
        <end position="75"/>
    </location>
</feature>
<dbReference type="AlphaFoldDB" id="A0A6C0CCS3"/>
<evidence type="ECO:0000313" key="2">
    <source>
        <dbReference type="EMBL" id="QHT01354.1"/>
    </source>
</evidence>
<dbReference type="EMBL" id="MN739370">
    <property type="protein sequence ID" value="QHT01354.1"/>
    <property type="molecule type" value="Genomic_DNA"/>
</dbReference>
<evidence type="ECO:0000256" key="1">
    <source>
        <dbReference type="SAM" id="Coils"/>
    </source>
</evidence>
<keyword evidence="1" id="KW-0175">Coiled coil</keyword>
<reference evidence="2" key="1">
    <citation type="journal article" date="2020" name="Nature">
        <title>Giant virus diversity and host interactions through global metagenomics.</title>
        <authorList>
            <person name="Schulz F."/>
            <person name="Roux S."/>
            <person name="Paez-Espino D."/>
            <person name="Jungbluth S."/>
            <person name="Walsh D.A."/>
            <person name="Denef V.J."/>
            <person name="McMahon K.D."/>
            <person name="Konstantinidis K.T."/>
            <person name="Eloe-Fadrosh E.A."/>
            <person name="Kyrpides N.C."/>
            <person name="Woyke T."/>
        </authorList>
    </citation>
    <scope>NUCLEOTIDE SEQUENCE</scope>
    <source>
        <strain evidence="2">GVMAG-M-3300020192-26</strain>
    </source>
</reference>
<protein>
    <submittedName>
        <fullName evidence="2">Uncharacterized protein</fullName>
    </submittedName>
</protein>
<organism evidence="2">
    <name type="scientific">viral metagenome</name>
    <dbReference type="NCBI Taxonomy" id="1070528"/>
    <lineage>
        <taxon>unclassified sequences</taxon>
        <taxon>metagenomes</taxon>
        <taxon>organismal metagenomes</taxon>
    </lineage>
</organism>
<proteinExistence type="predicted"/>
<accession>A0A6C0CCS3</accession>
<sequence>MSREAHNAYMRERITCNKCGGYYTRVNKQKHMKTKSHKENTNDVEELKMYLEELMEKQNKKIKKLEDYRDKEIEKLNRQLKNM</sequence>